<evidence type="ECO:0000256" key="7">
    <source>
        <dbReference type="ARBA" id="ARBA00023180"/>
    </source>
</evidence>
<comment type="similarity">
    <text evidence="2 8">Belongs to the anoctamin family.</text>
</comment>
<evidence type="ECO:0000259" key="11">
    <source>
        <dbReference type="Pfam" id="PF16178"/>
    </source>
</evidence>
<gene>
    <name evidence="12" type="ORF">QE152_g10435</name>
</gene>
<dbReference type="PANTHER" id="PTHR12308">
    <property type="entry name" value="ANOCTAMIN"/>
    <property type="match status" value="1"/>
</dbReference>
<feature type="transmembrane region" description="Helical" evidence="8">
    <location>
        <begin position="552"/>
        <end position="574"/>
    </location>
</feature>
<name>A0AAW1LUQ3_POPJA</name>
<evidence type="ECO:0000256" key="5">
    <source>
        <dbReference type="ARBA" id="ARBA00022989"/>
    </source>
</evidence>
<protein>
    <recommendedName>
        <fullName evidence="8">Anoctamin</fullName>
    </recommendedName>
</protein>
<evidence type="ECO:0000256" key="9">
    <source>
        <dbReference type="SAM" id="MobiDB-lite"/>
    </source>
</evidence>
<keyword evidence="5 8" id="KW-1133">Transmembrane helix</keyword>
<feature type="domain" description="Anoctamin dimerisation" evidence="11">
    <location>
        <begin position="255"/>
        <end position="468"/>
    </location>
</feature>
<keyword evidence="6 8" id="KW-0472">Membrane</keyword>
<feature type="transmembrane region" description="Helical" evidence="8">
    <location>
        <begin position="871"/>
        <end position="897"/>
    </location>
</feature>
<comment type="caution">
    <text evidence="12">The sequence shown here is derived from an EMBL/GenBank/DDBJ whole genome shotgun (WGS) entry which is preliminary data.</text>
</comment>
<feature type="transmembrane region" description="Helical" evidence="8">
    <location>
        <begin position="681"/>
        <end position="706"/>
    </location>
</feature>
<sequence length="1144" mass="132949">MSTANNNTALNESIETNCDISLPLLSNQETKANARIILNNDKSKASNMQNVQKHEYFLPPLLYSYGPNECESDIELEKTTFKETTGKTSTVVKHPEISALSVLSLLENNDEVEKEMDTSKDLEEEPEPPRPKIRIENLSSTLKGSEEITPPPTIKHCECKNYARTANGELIKCPKPTIFFNDNIRSVDFVLVWDSHSEDATTADAFYKRRIFEENLMKDGLDIEYEDPEQNGLNFIKIHAPKEVLRRYSEILKLQENLMKDGLDIEYEDPEQNGLNFIKIHAPKEVLRRYSEILKLRMPMRQELCTIPKDVRQRRFYRTTEYIRQKLPALPEIRSHTNFLTKGVKYIGSRWSKLKSFILVDTNIFPKKNQRFTAVYSRDKEYLFDVDSPCFFTPAIHSRVVQFILDRKKFSEKENEDFTFGIEKLLSDGVYVAAYPLHDGDLKTAGSMRYLLYTEWSSLRKWYKYQPLDYVKEYFGVKIALYFAWLGFYTHMLLPASIVGLACFIFSVATLYSNHPSEDICNSKNVTMCPLCDHWCDYWDLKETCTHSRITYLFDNATTVFFAIFMSFWAALFLELWKRYSAEITHRWDLTGFDIKEEHPRPQYLARLAHVKRKRLNVITNTEEPRVPFWRIKVPATILSFSVVMLLITLALATVLGVVLYRMSVSTALKVYKGVTTSSAIFFTSATAACINLCCIVIFNWIYSLIAQYLTEIELHRTQTEFDDSLTLKIYLLQFINYYASIFYIAFFKGKFIGSPKNYNRFFGYRQEEPSSNNCVDVPSCMREFFVTTALRWLSYLIFELAIIMIGKQATNTVLEMLFPLFYKWLNTLKVKTGLQKDQKAVKGHQKQWVKDFKLVEWGSMSLFPEYLEMVLQYGFLTIFVAAFPLAPFFALLNNILEMRLDARKLLTFYRRPVTQRVRNIGVWYRILDSIGKLSVVTNGFIIAFTSNFIPRLVYRISFSKDQTLNGYLNHSLAYFNTTDFQDDSFPNTSVQYEVCRYPDYREPPWVSREYKRTSTFWHILAARLAFVVVFENVVAFVMIMVKWCIPDIPRELSDKIRREAYITNEIIIKQETLRAQSAPKTSDRLSTLERMGAGDMPSTPEQWDRLIAKSLSGSEFDFMVHNNSFPSGSPTTSDGVLKTPTSV</sequence>
<evidence type="ECO:0000256" key="8">
    <source>
        <dbReference type="RuleBase" id="RU280814"/>
    </source>
</evidence>
<feature type="transmembrane region" description="Helical" evidence="8">
    <location>
        <begin position="726"/>
        <end position="747"/>
    </location>
</feature>
<organism evidence="12 13">
    <name type="scientific">Popillia japonica</name>
    <name type="common">Japanese beetle</name>
    <dbReference type="NCBI Taxonomy" id="7064"/>
    <lineage>
        <taxon>Eukaryota</taxon>
        <taxon>Metazoa</taxon>
        <taxon>Ecdysozoa</taxon>
        <taxon>Arthropoda</taxon>
        <taxon>Hexapoda</taxon>
        <taxon>Insecta</taxon>
        <taxon>Pterygota</taxon>
        <taxon>Neoptera</taxon>
        <taxon>Endopterygota</taxon>
        <taxon>Coleoptera</taxon>
        <taxon>Polyphaga</taxon>
        <taxon>Scarabaeiformia</taxon>
        <taxon>Scarabaeidae</taxon>
        <taxon>Rutelinae</taxon>
        <taxon>Popillia</taxon>
    </lineage>
</organism>
<reference evidence="12 13" key="1">
    <citation type="journal article" date="2024" name="BMC Genomics">
        <title>De novo assembly and annotation of Popillia japonica's genome with initial clues to its potential as an invasive pest.</title>
        <authorList>
            <person name="Cucini C."/>
            <person name="Boschi S."/>
            <person name="Funari R."/>
            <person name="Cardaioli E."/>
            <person name="Iannotti N."/>
            <person name="Marturano G."/>
            <person name="Paoli F."/>
            <person name="Bruttini M."/>
            <person name="Carapelli A."/>
            <person name="Frati F."/>
            <person name="Nardi F."/>
        </authorList>
    </citation>
    <scope>NUCLEOTIDE SEQUENCE [LARGE SCALE GENOMIC DNA]</scope>
    <source>
        <strain evidence="12">DMR45628</strain>
    </source>
</reference>
<evidence type="ECO:0000256" key="1">
    <source>
        <dbReference type="ARBA" id="ARBA00004651"/>
    </source>
</evidence>
<evidence type="ECO:0000256" key="3">
    <source>
        <dbReference type="ARBA" id="ARBA00022475"/>
    </source>
</evidence>
<dbReference type="GO" id="GO:0005254">
    <property type="term" value="F:chloride channel activity"/>
    <property type="evidence" value="ECO:0007669"/>
    <property type="project" value="TreeGrafter"/>
</dbReference>
<evidence type="ECO:0000256" key="6">
    <source>
        <dbReference type="ARBA" id="ARBA00023136"/>
    </source>
</evidence>
<feature type="transmembrane region" description="Helical" evidence="8">
    <location>
        <begin position="482"/>
        <end position="506"/>
    </location>
</feature>
<evidence type="ECO:0000313" key="13">
    <source>
        <dbReference type="Proteomes" id="UP001458880"/>
    </source>
</evidence>
<dbReference type="PANTHER" id="PTHR12308:SF83">
    <property type="entry name" value="ANOCTAMIN"/>
    <property type="match status" value="1"/>
</dbReference>
<feature type="compositionally biased region" description="Basic and acidic residues" evidence="9">
    <location>
        <begin position="115"/>
        <end position="132"/>
    </location>
</feature>
<feature type="transmembrane region" description="Helical" evidence="8">
    <location>
        <begin position="1021"/>
        <end position="1042"/>
    </location>
</feature>
<evidence type="ECO:0000256" key="4">
    <source>
        <dbReference type="ARBA" id="ARBA00022692"/>
    </source>
</evidence>
<dbReference type="GO" id="GO:0005886">
    <property type="term" value="C:plasma membrane"/>
    <property type="evidence" value="ECO:0007669"/>
    <property type="project" value="UniProtKB-SubCell"/>
</dbReference>
<dbReference type="InterPro" id="IPR032394">
    <property type="entry name" value="Anoct_dimer"/>
</dbReference>
<feature type="transmembrane region" description="Helical" evidence="8">
    <location>
        <begin position="793"/>
        <end position="811"/>
    </location>
</feature>
<feature type="domain" description="Anoctamin transmembrane" evidence="10">
    <location>
        <begin position="471"/>
        <end position="1060"/>
    </location>
</feature>
<dbReference type="InterPro" id="IPR049452">
    <property type="entry name" value="Anoctamin_TM"/>
</dbReference>
<evidence type="ECO:0000313" key="12">
    <source>
        <dbReference type="EMBL" id="KAK9737784.1"/>
    </source>
</evidence>
<evidence type="ECO:0000259" key="10">
    <source>
        <dbReference type="Pfam" id="PF04547"/>
    </source>
</evidence>
<dbReference type="Pfam" id="PF04547">
    <property type="entry name" value="Anoctamin"/>
    <property type="match status" value="1"/>
</dbReference>
<proteinExistence type="inferred from homology"/>
<dbReference type="AlphaFoldDB" id="A0AAW1LUQ3"/>
<dbReference type="EMBL" id="JASPKY010000095">
    <property type="protein sequence ID" value="KAK9737784.1"/>
    <property type="molecule type" value="Genomic_DNA"/>
</dbReference>
<keyword evidence="7" id="KW-0325">Glycoprotein</keyword>
<feature type="transmembrane region" description="Helical" evidence="8">
    <location>
        <begin position="638"/>
        <end position="661"/>
    </location>
</feature>
<comment type="subcellular location">
    <subcellularLocation>
        <location evidence="1">Cell membrane</location>
        <topology evidence="1">Multi-pass membrane protein</topology>
    </subcellularLocation>
    <subcellularLocation>
        <location evidence="8">Membrane</location>
        <topology evidence="8">Multi-pass membrane protein</topology>
    </subcellularLocation>
</comment>
<dbReference type="InterPro" id="IPR007632">
    <property type="entry name" value="Anoctamin"/>
</dbReference>
<keyword evidence="3" id="KW-1003">Cell membrane</keyword>
<keyword evidence="4 8" id="KW-0812">Transmembrane</keyword>
<dbReference type="GO" id="GO:0046983">
    <property type="term" value="F:protein dimerization activity"/>
    <property type="evidence" value="ECO:0007669"/>
    <property type="project" value="InterPro"/>
</dbReference>
<feature type="region of interest" description="Disordered" evidence="9">
    <location>
        <begin position="111"/>
        <end position="132"/>
    </location>
</feature>
<dbReference type="Pfam" id="PF16178">
    <property type="entry name" value="Anoct_dimer"/>
    <property type="match status" value="1"/>
</dbReference>
<keyword evidence="13" id="KW-1185">Reference proteome</keyword>
<evidence type="ECO:0000256" key="2">
    <source>
        <dbReference type="ARBA" id="ARBA00009671"/>
    </source>
</evidence>
<dbReference type="Proteomes" id="UP001458880">
    <property type="component" value="Unassembled WGS sequence"/>
</dbReference>
<accession>A0AAW1LUQ3</accession>